<name>A0A378LM39_9GAMM</name>
<protein>
    <recommendedName>
        <fullName evidence="6">Coiled-coil protein</fullName>
    </recommendedName>
</protein>
<keyword evidence="3" id="KW-1133">Transmembrane helix</keyword>
<feature type="transmembrane region" description="Helical" evidence="3">
    <location>
        <begin position="645"/>
        <end position="670"/>
    </location>
</feature>
<dbReference type="Proteomes" id="UP000255297">
    <property type="component" value="Unassembled WGS sequence"/>
</dbReference>
<dbReference type="OrthoDB" id="5648334at2"/>
<dbReference type="EMBL" id="UGPB01000001">
    <property type="protein sequence ID" value="STY27976.1"/>
    <property type="molecule type" value="Genomic_DNA"/>
</dbReference>
<keyword evidence="3" id="KW-0812">Transmembrane</keyword>
<reference evidence="4 5" key="1">
    <citation type="submission" date="2018-06" db="EMBL/GenBank/DDBJ databases">
        <authorList>
            <consortium name="Pathogen Informatics"/>
            <person name="Doyle S."/>
        </authorList>
    </citation>
    <scope>NUCLEOTIDE SEQUENCE [LARGE SCALE GENOMIC DNA]</scope>
    <source>
        <strain evidence="4 5">NCTC11532</strain>
    </source>
</reference>
<organism evidence="4 5">
    <name type="scientific">Legionella wadsworthii</name>
    <dbReference type="NCBI Taxonomy" id="28088"/>
    <lineage>
        <taxon>Bacteria</taxon>
        <taxon>Pseudomonadati</taxon>
        <taxon>Pseudomonadota</taxon>
        <taxon>Gammaproteobacteria</taxon>
        <taxon>Legionellales</taxon>
        <taxon>Legionellaceae</taxon>
        <taxon>Legionella</taxon>
    </lineage>
</organism>
<keyword evidence="3" id="KW-0472">Membrane</keyword>
<feature type="transmembrane region" description="Helical" evidence="3">
    <location>
        <begin position="498"/>
        <end position="520"/>
    </location>
</feature>
<feature type="transmembrane region" description="Helical" evidence="3">
    <location>
        <begin position="526"/>
        <end position="548"/>
    </location>
</feature>
<keyword evidence="1" id="KW-0175">Coiled coil</keyword>
<keyword evidence="5" id="KW-1185">Reference proteome</keyword>
<evidence type="ECO:0000313" key="5">
    <source>
        <dbReference type="Proteomes" id="UP000255297"/>
    </source>
</evidence>
<feature type="transmembrane region" description="Helical" evidence="3">
    <location>
        <begin position="411"/>
        <end position="428"/>
    </location>
</feature>
<dbReference type="STRING" id="1122170.GCA_000701265_01694"/>
<accession>A0A378LM39</accession>
<evidence type="ECO:0000256" key="3">
    <source>
        <dbReference type="SAM" id="Phobius"/>
    </source>
</evidence>
<evidence type="ECO:0000256" key="1">
    <source>
        <dbReference type="SAM" id="Coils"/>
    </source>
</evidence>
<sequence>MATSSAILHSFLRDSLKEKTLAEISEDLLQYNRAQCGLIQIDFHPLTNFEHLKLLLKENPGIVFYGNQLFYVDTKEQIIKELFEPEDEKLLAHFQQLKAACSPDYKRAKGRQLDWVKSLTGRVFAEHRSDDFLPSLNFYLGILSDTDKVMFRYMNEAQKEKLRVKLQITLLLLLAQEQHEQEYQKTENIRNYETQIRRCLDFLQALDPVYQSMTYSALFEYSDVHLTKYLGIPLGQLMARQMVDMSGNNLKEIRDSLVGMTDEDLEKIKAITKTSGGDTKKIRNAMDDTNYWRLYWVWGSTFLKTIIELIPENSANGASDTIRTPDPYTGALSWGLYYARFAMNLGLLLKHTIRGPWMSKEEAQTPWQDRFLTQWDQRKFTLLNDSIWGSANLICYFWLTGKGALGTAGDAVTLGLLIFDIVMSVWDFEEQKTKYNKAMLQYEEDIQRLKGQLARFGNDEDLNDADLKQKRCIKSQLNALKREKSKCEREWQLQKISLINNIAYAVGLMMAFMVLTMPFMPIAAPVMASMMIAGAVLCLAFTVINNAVKGGIELYKTYKTIQEQKKDNEEKINELLKLLKRNPNLNSDEKKLLYLEIKKCQAETEYQKQMMAYQSVILARNIILETVIPALILMSIILLPTGIGAASLLIAAGIVLAIGIASQLVINALLKPKEKKELEFDEDEYEAFCDELIENEAPTERSLNFFKNYQSPGKKGEVEKKINEDSTDFHDPLLI</sequence>
<evidence type="ECO:0000256" key="2">
    <source>
        <dbReference type="SAM" id="MobiDB-lite"/>
    </source>
</evidence>
<feature type="transmembrane region" description="Helical" evidence="3">
    <location>
        <begin position="617"/>
        <end position="639"/>
    </location>
</feature>
<dbReference type="RefSeq" id="WP_031567022.1">
    <property type="nucleotide sequence ID" value="NZ_CAAAIS010000005.1"/>
</dbReference>
<evidence type="ECO:0008006" key="6">
    <source>
        <dbReference type="Google" id="ProtNLM"/>
    </source>
</evidence>
<gene>
    <name evidence="4" type="ORF">NCTC11532_00137</name>
</gene>
<dbReference type="AlphaFoldDB" id="A0A378LM39"/>
<evidence type="ECO:0000313" key="4">
    <source>
        <dbReference type="EMBL" id="STY27976.1"/>
    </source>
</evidence>
<feature type="compositionally biased region" description="Basic and acidic residues" evidence="2">
    <location>
        <begin position="714"/>
        <end position="729"/>
    </location>
</feature>
<proteinExistence type="predicted"/>
<feature type="coiled-coil region" evidence="1">
    <location>
        <begin position="432"/>
        <end position="490"/>
    </location>
</feature>
<feature type="region of interest" description="Disordered" evidence="2">
    <location>
        <begin position="710"/>
        <end position="729"/>
    </location>
</feature>